<dbReference type="EMBL" id="BIFQ01000002">
    <property type="protein sequence ID" value="GCE09623.1"/>
    <property type="molecule type" value="Genomic_DNA"/>
</dbReference>
<sequence>MPFPLAALSRVFLFRWRVSFVGPTLLKYGRIEGVERSRAMARGETLIHFLVTIDVIIDHVDLAF</sequence>
<protein>
    <submittedName>
        <fullName evidence="1">Uncharacterized protein</fullName>
    </submittedName>
</protein>
<reference evidence="2" key="1">
    <citation type="submission" date="2018-12" db="EMBL/GenBank/DDBJ databases">
        <title>Tengunoibacter tsumagoiensis gen. nov., sp. nov., Dictyobacter kobayashii sp. nov., D. alpinus sp. nov., and D. joshuensis sp. nov. and description of Dictyobacteraceae fam. nov. within the order Ktedonobacterales isolated from Tengu-no-mugimeshi.</title>
        <authorList>
            <person name="Wang C.M."/>
            <person name="Zheng Y."/>
            <person name="Sakai Y."/>
            <person name="Toyoda A."/>
            <person name="Minakuchi Y."/>
            <person name="Abe K."/>
            <person name="Yokota A."/>
            <person name="Yabe S."/>
        </authorList>
    </citation>
    <scope>NUCLEOTIDE SEQUENCE [LARGE SCALE GENOMIC DNA]</scope>
    <source>
        <strain evidence="2">S-27</strain>
    </source>
</reference>
<evidence type="ECO:0000313" key="1">
    <source>
        <dbReference type="EMBL" id="GCE09623.1"/>
    </source>
</evidence>
<accession>A0A401ZRZ9</accession>
<dbReference type="AlphaFoldDB" id="A0A401ZRZ9"/>
<name>A0A401ZRZ9_9CHLR</name>
<comment type="caution">
    <text evidence="1">The sequence shown here is derived from an EMBL/GenBank/DDBJ whole genome shotgun (WGS) entry which is preliminary data.</text>
</comment>
<gene>
    <name evidence="1" type="ORF">KDAU_69520</name>
</gene>
<proteinExistence type="predicted"/>
<organism evidence="1 2">
    <name type="scientific">Dictyobacter aurantiacus</name>
    <dbReference type="NCBI Taxonomy" id="1936993"/>
    <lineage>
        <taxon>Bacteria</taxon>
        <taxon>Bacillati</taxon>
        <taxon>Chloroflexota</taxon>
        <taxon>Ktedonobacteria</taxon>
        <taxon>Ktedonobacterales</taxon>
        <taxon>Dictyobacteraceae</taxon>
        <taxon>Dictyobacter</taxon>
    </lineage>
</organism>
<evidence type="ECO:0000313" key="2">
    <source>
        <dbReference type="Proteomes" id="UP000287224"/>
    </source>
</evidence>
<dbReference type="Proteomes" id="UP000287224">
    <property type="component" value="Unassembled WGS sequence"/>
</dbReference>
<keyword evidence="2" id="KW-1185">Reference proteome</keyword>